<dbReference type="SMART" id="SM00636">
    <property type="entry name" value="Glyco_18"/>
    <property type="match status" value="1"/>
</dbReference>
<evidence type="ECO:0000313" key="8">
    <source>
        <dbReference type="Proteomes" id="UP000681720"/>
    </source>
</evidence>
<evidence type="ECO:0000256" key="4">
    <source>
        <dbReference type="RuleBase" id="RU004453"/>
    </source>
</evidence>
<dbReference type="GO" id="GO:0008061">
    <property type="term" value="F:chitin binding"/>
    <property type="evidence" value="ECO:0007669"/>
    <property type="project" value="InterPro"/>
</dbReference>
<feature type="chain" id="PRO_5035918924" description="GH18 domain-containing protein" evidence="5">
    <location>
        <begin position="21"/>
        <end position="160"/>
    </location>
</feature>
<accession>A0A8S2RB82</accession>
<protein>
    <recommendedName>
        <fullName evidence="6">GH18 domain-containing protein</fullName>
    </recommendedName>
</protein>
<dbReference type="GO" id="GO:0006032">
    <property type="term" value="P:chitin catabolic process"/>
    <property type="evidence" value="ECO:0007669"/>
    <property type="project" value="TreeGrafter"/>
</dbReference>
<comment type="similarity">
    <text evidence="4">Belongs to the glycosyl hydrolase 18 family.</text>
</comment>
<feature type="non-terminal residue" evidence="7">
    <location>
        <position position="1"/>
    </location>
</feature>
<dbReference type="InterPro" id="IPR001223">
    <property type="entry name" value="Glyco_hydro18_cat"/>
</dbReference>
<dbReference type="GO" id="GO:0004568">
    <property type="term" value="F:chitinase activity"/>
    <property type="evidence" value="ECO:0007669"/>
    <property type="project" value="TreeGrafter"/>
</dbReference>
<dbReference type="InterPro" id="IPR050314">
    <property type="entry name" value="Glycosyl_Hydrlase_18"/>
</dbReference>
<keyword evidence="5" id="KW-0732">Signal</keyword>
<dbReference type="InterPro" id="IPR011583">
    <property type="entry name" value="Chitinase_II/V-like_cat"/>
</dbReference>
<name>A0A8S2RB82_9BILA</name>
<organism evidence="7 8">
    <name type="scientific">Rotaria magnacalcarata</name>
    <dbReference type="NCBI Taxonomy" id="392030"/>
    <lineage>
        <taxon>Eukaryota</taxon>
        <taxon>Metazoa</taxon>
        <taxon>Spiralia</taxon>
        <taxon>Gnathifera</taxon>
        <taxon>Rotifera</taxon>
        <taxon>Eurotatoria</taxon>
        <taxon>Bdelloidea</taxon>
        <taxon>Philodinida</taxon>
        <taxon>Philodinidae</taxon>
        <taxon>Rotaria</taxon>
    </lineage>
</organism>
<dbReference type="Gene3D" id="3.20.20.80">
    <property type="entry name" value="Glycosidases"/>
    <property type="match status" value="1"/>
</dbReference>
<feature type="domain" description="GH18" evidence="6">
    <location>
        <begin position="21"/>
        <end position="160"/>
    </location>
</feature>
<keyword evidence="2 3" id="KW-0326">Glycosidase</keyword>
<reference evidence="7" key="1">
    <citation type="submission" date="2021-02" db="EMBL/GenBank/DDBJ databases">
        <authorList>
            <person name="Nowell W R."/>
        </authorList>
    </citation>
    <scope>NUCLEOTIDE SEQUENCE</scope>
</reference>
<evidence type="ECO:0000256" key="3">
    <source>
        <dbReference type="RuleBase" id="RU000489"/>
    </source>
</evidence>
<evidence type="ECO:0000256" key="5">
    <source>
        <dbReference type="SAM" id="SignalP"/>
    </source>
</evidence>
<proteinExistence type="inferred from homology"/>
<dbReference type="EMBL" id="CAJOBJ010009970">
    <property type="protein sequence ID" value="CAF4150545.1"/>
    <property type="molecule type" value="Genomic_DNA"/>
</dbReference>
<dbReference type="PROSITE" id="PS01095">
    <property type="entry name" value="GH18_1"/>
    <property type="match status" value="1"/>
</dbReference>
<keyword evidence="1 3" id="KW-0378">Hydrolase</keyword>
<evidence type="ECO:0000259" key="6">
    <source>
        <dbReference type="PROSITE" id="PS51910"/>
    </source>
</evidence>
<feature type="signal peptide" evidence="5">
    <location>
        <begin position="1"/>
        <end position="20"/>
    </location>
</feature>
<sequence>MKFLFFLSALLFLTINQGYSKRVICYHTNWSAYRPGDGKFSVNDIDPNLCTHIIYSFARVQGNGLASTEDSDPEMYKRIMALKQQNPDLKISLAVGGWNHGSAPFTQMVATEQSRAEFVENSYKFLKEHGFDGLDLDWEYPADRGSPPEDRGRFTELAKV</sequence>
<dbReference type="AlphaFoldDB" id="A0A8S2RB82"/>
<dbReference type="Pfam" id="PF00704">
    <property type="entry name" value="Glyco_hydro_18"/>
    <property type="match status" value="1"/>
</dbReference>
<dbReference type="Proteomes" id="UP000681720">
    <property type="component" value="Unassembled WGS sequence"/>
</dbReference>
<dbReference type="GO" id="GO:0005975">
    <property type="term" value="P:carbohydrate metabolic process"/>
    <property type="evidence" value="ECO:0007669"/>
    <property type="project" value="InterPro"/>
</dbReference>
<dbReference type="InterPro" id="IPR001579">
    <property type="entry name" value="Glyco_hydro_18_chit_AS"/>
</dbReference>
<dbReference type="PANTHER" id="PTHR11177">
    <property type="entry name" value="CHITINASE"/>
    <property type="match status" value="1"/>
</dbReference>
<dbReference type="SUPFAM" id="SSF51445">
    <property type="entry name" value="(Trans)glycosidases"/>
    <property type="match status" value="1"/>
</dbReference>
<dbReference type="InterPro" id="IPR017853">
    <property type="entry name" value="GH"/>
</dbReference>
<dbReference type="PROSITE" id="PS51910">
    <property type="entry name" value="GH18_2"/>
    <property type="match status" value="1"/>
</dbReference>
<comment type="caution">
    <text evidence="7">The sequence shown here is derived from an EMBL/GenBank/DDBJ whole genome shotgun (WGS) entry which is preliminary data.</text>
</comment>
<evidence type="ECO:0000313" key="7">
    <source>
        <dbReference type="EMBL" id="CAF4150545.1"/>
    </source>
</evidence>
<dbReference type="GO" id="GO:0005576">
    <property type="term" value="C:extracellular region"/>
    <property type="evidence" value="ECO:0007669"/>
    <property type="project" value="TreeGrafter"/>
</dbReference>
<dbReference type="PANTHER" id="PTHR11177:SF317">
    <property type="entry name" value="CHITINASE 12-RELATED"/>
    <property type="match status" value="1"/>
</dbReference>
<evidence type="ECO:0000256" key="1">
    <source>
        <dbReference type="ARBA" id="ARBA00022801"/>
    </source>
</evidence>
<evidence type="ECO:0000256" key="2">
    <source>
        <dbReference type="ARBA" id="ARBA00023295"/>
    </source>
</evidence>
<gene>
    <name evidence="7" type="ORF">GIL414_LOCUS19501</name>
</gene>